<evidence type="ECO:0000313" key="3">
    <source>
        <dbReference type="Proteomes" id="UP000641932"/>
    </source>
</evidence>
<proteinExistence type="predicted"/>
<dbReference type="RefSeq" id="WP_189135743.1">
    <property type="nucleotide sequence ID" value="NZ_BMMS01000056.1"/>
</dbReference>
<reference evidence="2" key="2">
    <citation type="submission" date="2020-09" db="EMBL/GenBank/DDBJ databases">
        <authorList>
            <person name="Sun Q."/>
            <person name="Zhou Y."/>
        </authorList>
    </citation>
    <scope>NUCLEOTIDE SEQUENCE</scope>
    <source>
        <strain evidence="2">CGMCC 4.7201</strain>
    </source>
</reference>
<comment type="caution">
    <text evidence="2">The sequence shown here is derived from an EMBL/GenBank/DDBJ whole genome shotgun (WGS) entry which is preliminary data.</text>
</comment>
<feature type="compositionally biased region" description="Basic and acidic residues" evidence="1">
    <location>
        <begin position="228"/>
        <end position="241"/>
    </location>
</feature>
<evidence type="ECO:0000313" key="2">
    <source>
        <dbReference type="EMBL" id="GGP00332.1"/>
    </source>
</evidence>
<sequence length="405" mass="44263">MNHEQQHSGTRGERITLSAAEKAEGFAAVMERLKARSPQEKARLRQRVEAAELGHQAYALGHEYLESGDHQAARRWLQVAADHDVPGAEQALHDLDLRQTLDRLTDTAPTGSQGPTQNTGLRTVIPAHPATCPIEGPIRAGQPWPPLDEAMRAANRITADARAAATRITDQAQHAAREIITEAHERAQETAREIIGEAHRQARAIADDAHAEAEQIGLMDQQGAADADVARSEEVHSKDRPSTISAAQWKRWIRLNLNSQARQIHDETEPQNADAADTARSNFDWFIVDPDSAISFIMCKTVTGREQRTGLSLEQGAEPVPPAERLVLATDGMVEQPTSGEWDVCHLLAQGSHRVLLSVGRGDVEPCAIATTPLLGSTEPPKVWARVLALRELTRRLHQGGDGAR</sequence>
<feature type="region of interest" description="Disordered" evidence="1">
    <location>
        <begin position="221"/>
        <end position="243"/>
    </location>
</feature>
<dbReference type="Proteomes" id="UP000641932">
    <property type="component" value="Unassembled WGS sequence"/>
</dbReference>
<evidence type="ECO:0000256" key="1">
    <source>
        <dbReference type="SAM" id="MobiDB-lite"/>
    </source>
</evidence>
<reference evidence="2" key="1">
    <citation type="journal article" date="2014" name="Int. J. Syst. Evol. Microbiol.">
        <title>Complete genome sequence of Corynebacterium casei LMG S-19264T (=DSM 44701T), isolated from a smear-ripened cheese.</title>
        <authorList>
            <consortium name="US DOE Joint Genome Institute (JGI-PGF)"/>
            <person name="Walter F."/>
            <person name="Albersmeier A."/>
            <person name="Kalinowski J."/>
            <person name="Ruckert C."/>
        </authorList>
    </citation>
    <scope>NUCLEOTIDE SEQUENCE</scope>
    <source>
        <strain evidence="2">CGMCC 4.7201</strain>
    </source>
</reference>
<name>A0A917ZXH0_9ACTN</name>
<gene>
    <name evidence="2" type="ORF">GCM10012280_68860</name>
</gene>
<accession>A0A917ZXH0</accession>
<dbReference type="EMBL" id="BMMS01000056">
    <property type="protein sequence ID" value="GGP00332.1"/>
    <property type="molecule type" value="Genomic_DNA"/>
</dbReference>
<organism evidence="2 3">
    <name type="scientific">Wenjunlia tyrosinilytica</name>
    <dbReference type="NCBI Taxonomy" id="1544741"/>
    <lineage>
        <taxon>Bacteria</taxon>
        <taxon>Bacillati</taxon>
        <taxon>Actinomycetota</taxon>
        <taxon>Actinomycetes</taxon>
        <taxon>Kitasatosporales</taxon>
        <taxon>Streptomycetaceae</taxon>
        <taxon>Wenjunlia</taxon>
    </lineage>
</organism>
<dbReference type="AlphaFoldDB" id="A0A917ZXH0"/>
<keyword evidence="3" id="KW-1185">Reference proteome</keyword>
<protein>
    <submittedName>
        <fullName evidence="2">Uncharacterized protein</fullName>
    </submittedName>
</protein>